<evidence type="ECO:0000313" key="7">
    <source>
        <dbReference type="EMBL" id="PVY39551.1"/>
    </source>
</evidence>
<dbReference type="Gene3D" id="3.40.710.10">
    <property type="entry name" value="DD-peptidase/beta-lactamase superfamily"/>
    <property type="match status" value="1"/>
</dbReference>
<evidence type="ECO:0000313" key="8">
    <source>
        <dbReference type="Proteomes" id="UP000245959"/>
    </source>
</evidence>
<dbReference type="Gene3D" id="3.90.1310.10">
    <property type="entry name" value="Penicillin-binding protein 2a (Domain 2)"/>
    <property type="match status" value="1"/>
</dbReference>
<dbReference type="InterPro" id="IPR005311">
    <property type="entry name" value="PBP_dimer"/>
</dbReference>
<evidence type="ECO:0000259" key="6">
    <source>
        <dbReference type="Pfam" id="PF03717"/>
    </source>
</evidence>
<keyword evidence="2" id="KW-0645">Protease</keyword>
<name>A0A2U1AT67_9BACT</name>
<evidence type="ECO:0000256" key="1">
    <source>
        <dbReference type="ARBA" id="ARBA00004370"/>
    </source>
</evidence>
<evidence type="ECO:0000259" key="5">
    <source>
        <dbReference type="Pfam" id="PF00905"/>
    </source>
</evidence>
<evidence type="ECO:0000256" key="2">
    <source>
        <dbReference type="ARBA" id="ARBA00022645"/>
    </source>
</evidence>
<keyword evidence="2" id="KW-0121">Carboxypeptidase</keyword>
<dbReference type="SUPFAM" id="SSF56601">
    <property type="entry name" value="beta-lactamase/transpeptidase-like"/>
    <property type="match status" value="1"/>
</dbReference>
<feature type="domain" description="Penicillin-binding protein transpeptidase" evidence="5">
    <location>
        <begin position="299"/>
        <end position="621"/>
    </location>
</feature>
<feature type="region of interest" description="Disordered" evidence="4">
    <location>
        <begin position="633"/>
        <end position="659"/>
    </location>
</feature>
<dbReference type="PANTHER" id="PTHR30627">
    <property type="entry name" value="PEPTIDOGLYCAN D,D-TRANSPEPTIDASE"/>
    <property type="match status" value="1"/>
</dbReference>
<keyword evidence="3" id="KW-0472">Membrane</keyword>
<dbReference type="RefSeq" id="WP_116884638.1">
    <property type="nucleotide sequence ID" value="NZ_QEKH01000020.1"/>
</dbReference>
<feature type="domain" description="Penicillin-binding protein dimerisation" evidence="6">
    <location>
        <begin position="69"/>
        <end position="226"/>
    </location>
</feature>
<protein>
    <submittedName>
        <fullName evidence="7">Peptidoglycan glycosyltransferase</fullName>
    </submittedName>
</protein>
<dbReference type="GO" id="GO:0071555">
    <property type="term" value="P:cell wall organization"/>
    <property type="evidence" value="ECO:0007669"/>
    <property type="project" value="TreeGrafter"/>
</dbReference>
<dbReference type="InterPro" id="IPR036138">
    <property type="entry name" value="PBP_dimer_sf"/>
</dbReference>
<reference evidence="7 8" key="1">
    <citation type="submission" date="2018-04" db="EMBL/GenBank/DDBJ databases">
        <title>Genomic Encyclopedia of Type Strains, Phase IV (KMG-IV): sequencing the most valuable type-strain genomes for metagenomic binning, comparative biology and taxonomic classification.</title>
        <authorList>
            <person name="Goeker M."/>
        </authorList>
    </citation>
    <scope>NUCLEOTIDE SEQUENCE [LARGE SCALE GENOMIC DNA]</scope>
    <source>
        <strain evidence="7 8">DSM 14823</strain>
    </source>
</reference>
<comment type="subcellular location">
    <subcellularLocation>
        <location evidence="1">Membrane</location>
    </subcellularLocation>
</comment>
<dbReference type="SUPFAM" id="SSF56519">
    <property type="entry name" value="Penicillin binding protein dimerisation domain"/>
    <property type="match status" value="1"/>
</dbReference>
<dbReference type="InterPro" id="IPR001460">
    <property type="entry name" value="PCN-bd_Tpept"/>
</dbReference>
<keyword evidence="8" id="KW-1185">Reference proteome</keyword>
<gene>
    <name evidence="7" type="ORF">C8D82_12027</name>
</gene>
<dbReference type="Proteomes" id="UP000245959">
    <property type="component" value="Unassembled WGS sequence"/>
</dbReference>
<proteinExistence type="predicted"/>
<dbReference type="InterPro" id="IPR012338">
    <property type="entry name" value="Beta-lactam/transpept-like"/>
</dbReference>
<accession>A0A2U1AT67</accession>
<keyword evidence="2" id="KW-0378">Hydrolase</keyword>
<organism evidence="7 8">
    <name type="scientific">Victivallis vadensis</name>
    <dbReference type="NCBI Taxonomy" id="172901"/>
    <lineage>
        <taxon>Bacteria</taxon>
        <taxon>Pseudomonadati</taxon>
        <taxon>Lentisphaerota</taxon>
        <taxon>Lentisphaeria</taxon>
        <taxon>Victivallales</taxon>
        <taxon>Victivallaceae</taxon>
        <taxon>Victivallis</taxon>
    </lineage>
</organism>
<dbReference type="Pfam" id="PF03717">
    <property type="entry name" value="PBP_dimer"/>
    <property type="match status" value="1"/>
</dbReference>
<sequence length="659" mass="71809">MKKSPPRVNRRPNPITEFLPEEKLRILLVGLVFLAGFLILAGRLFAVQIQSGEEHREKISRQSIRRIRIPARRGKIYTSDYKLLAGNSASCNLVFYPEEMRFNRRQKSIDYMMEAADALGRAIGRENPLSADSINRHLNTRPGLPLTVFTRLTPRETARALEVSRSYRGVDIEADETRIYPEGKLAAHLVGYTRFESPRQAPDRSDFFYYVPDLVGRAGIEAAFDRLPGTGKEAPEGSPEAPLGLRGLPGYSLVQVDHLGFIRQTLIDKIEPRHGNNVILTLDSKAQEIAESVLAGRRGAFVLLDADNGDVLAAASTPSYDLTLFSPVIRADYYRQLTSSPDRPLVNRAFSGNYTPGSILKPLVALAFLNAGVSPNAVTFCDGSTPIGNAQIKCASWRSGGHGPVDMVGALARSCNDYMIEHALKTGRQPIADELESAGIGRPTGVELSENRGTFPSEANNRRIHRTPWTAFDTALLSIGQGIVTVSPLQAAVYTAALAKDGRIWKPHLVARIVDSFGNTVHERSPEQVSRLDTNPESLAIVRRGMFEVVNTSHGGGRKAAVDGLEIYGKTGSAEVGSGAGRKLTTWFICFTAWRGRTYAAAVMVEDGTFGGLDCAPLAAEFFRRWLDPQQAASPAETVGQSDITHLSSPQAGNSGNAE</sequence>
<keyword evidence="7" id="KW-0808">Transferase</keyword>
<comment type="caution">
    <text evidence="7">The sequence shown here is derived from an EMBL/GenBank/DDBJ whole genome shotgun (WGS) entry which is preliminary data.</text>
</comment>
<dbReference type="GO" id="GO:0005886">
    <property type="term" value="C:plasma membrane"/>
    <property type="evidence" value="ECO:0007669"/>
    <property type="project" value="TreeGrafter"/>
</dbReference>
<dbReference type="EMBL" id="QEKH01000020">
    <property type="protein sequence ID" value="PVY39551.1"/>
    <property type="molecule type" value="Genomic_DNA"/>
</dbReference>
<feature type="compositionally biased region" description="Polar residues" evidence="4">
    <location>
        <begin position="639"/>
        <end position="659"/>
    </location>
</feature>
<dbReference type="GeneID" id="78295930"/>
<dbReference type="GO" id="GO:0008658">
    <property type="term" value="F:penicillin binding"/>
    <property type="evidence" value="ECO:0007669"/>
    <property type="project" value="InterPro"/>
</dbReference>
<dbReference type="GO" id="GO:0016740">
    <property type="term" value="F:transferase activity"/>
    <property type="evidence" value="ECO:0007669"/>
    <property type="project" value="UniProtKB-KW"/>
</dbReference>
<dbReference type="Pfam" id="PF00905">
    <property type="entry name" value="Transpeptidase"/>
    <property type="match status" value="1"/>
</dbReference>
<evidence type="ECO:0000256" key="3">
    <source>
        <dbReference type="ARBA" id="ARBA00023136"/>
    </source>
</evidence>
<dbReference type="InterPro" id="IPR050515">
    <property type="entry name" value="Beta-lactam/transpept"/>
</dbReference>
<evidence type="ECO:0000256" key="4">
    <source>
        <dbReference type="SAM" id="MobiDB-lite"/>
    </source>
</evidence>
<dbReference type="GO" id="GO:0004180">
    <property type="term" value="F:carboxypeptidase activity"/>
    <property type="evidence" value="ECO:0007669"/>
    <property type="project" value="UniProtKB-KW"/>
</dbReference>
<dbReference type="AlphaFoldDB" id="A0A2U1AT67"/>